<dbReference type="SMART" id="SM00406">
    <property type="entry name" value="IGv"/>
    <property type="match status" value="10"/>
</dbReference>
<reference evidence="13" key="1">
    <citation type="submission" date="2019-10" db="EMBL/GenBank/DDBJ databases">
        <title>The sequence and de novo assembly of the wild yak genome.</title>
        <authorList>
            <person name="Liu Y."/>
        </authorList>
    </citation>
    <scope>NUCLEOTIDE SEQUENCE [LARGE SCALE GENOMIC DNA]</scope>
    <source>
        <strain evidence="13">WY2019</strain>
    </source>
</reference>
<evidence type="ECO:0000259" key="12">
    <source>
        <dbReference type="PROSITE" id="PS50835"/>
    </source>
</evidence>
<keyword evidence="8" id="KW-0675">Receptor</keyword>
<organism evidence="13 14">
    <name type="scientific">Bos mutus</name>
    <name type="common">wild yak</name>
    <dbReference type="NCBI Taxonomy" id="72004"/>
    <lineage>
        <taxon>Eukaryota</taxon>
        <taxon>Metazoa</taxon>
        <taxon>Chordata</taxon>
        <taxon>Craniata</taxon>
        <taxon>Vertebrata</taxon>
        <taxon>Euteleostomi</taxon>
        <taxon>Mammalia</taxon>
        <taxon>Eutheria</taxon>
        <taxon>Laurasiatheria</taxon>
        <taxon>Artiodactyla</taxon>
        <taxon>Ruminantia</taxon>
        <taxon>Pecora</taxon>
        <taxon>Bovidae</taxon>
        <taxon>Bovinae</taxon>
        <taxon>Bos</taxon>
    </lineage>
</organism>
<name>A0A6B0SH26_9CETA</name>
<proteinExistence type="predicted"/>
<evidence type="ECO:0000256" key="6">
    <source>
        <dbReference type="ARBA" id="ARBA00023136"/>
    </source>
</evidence>
<evidence type="ECO:0000256" key="4">
    <source>
        <dbReference type="ARBA" id="ARBA00022859"/>
    </source>
</evidence>
<dbReference type="InterPro" id="IPR003599">
    <property type="entry name" value="Ig_sub"/>
</dbReference>
<keyword evidence="10" id="KW-1279">T cell receptor</keyword>
<comment type="subcellular location">
    <subcellularLocation>
        <location evidence="1">Cell membrane</location>
    </subcellularLocation>
</comment>
<keyword evidence="5" id="KW-1064">Adaptive immunity</keyword>
<feature type="domain" description="Ig-like" evidence="12">
    <location>
        <begin position="1076"/>
        <end position="1152"/>
    </location>
</feature>
<gene>
    <name evidence="13" type="ORF">E5288_WYG006461</name>
</gene>
<feature type="domain" description="Ig-like" evidence="12">
    <location>
        <begin position="244"/>
        <end position="337"/>
    </location>
</feature>
<dbReference type="SMART" id="SM00408">
    <property type="entry name" value="IGc2"/>
    <property type="match status" value="7"/>
</dbReference>
<dbReference type="InterPro" id="IPR013106">
    <property type="entry name" value="Ig_V-set"/>
</dbReference>
<dbReference type="Proteomes" id="UP000322234">
    <property type="component" value="Unassembled WGS sequence"/>
</dbReference>
<keyword evidence="14" id="KW-1185">Reference proteome</keyword>
<keyword evidence="3" id="KW-0732">Signal</keyword>
<feature type="domain" description="Ig-like" evidence="12">
    <location>
        <begin position="124"/>
        <end position="220"/>
    </location>
</feature>
<protein>
    <recommendedName>
        <fullName evidence="12">Ig-like domain-containing protein</fullName>
    </recommendedName>
</protein>
<feature type="compositionally biased region" description="Low complexity" evidence="11">
    <location>
        <begin position="803"/>
        <end position="831"/>
    </location>
</feature>
<evidence type="ECO:0000256" key="2">
    <source>
        <dbReference type="ARBA" id="ARBA00022475"/>
    </source>
</evidence>
<feature type="domain" description="Ig-like" evidence="12">
    <location>
        <begin position="366"/>
        <end position="453"/>
    </location>
</feature>
<dbReference type="Pfam" id="PF07686">
    <property type="entry name" value="V-set"/>
    <property type="match status" value="9"/>
</dbReference>
<dbReference type="PANTHER" id="PTHR19367:SF24">
    <property type="entry name" value="T CELL RECEPTOR ALPHA VARIABLE 8-4"/>
    <property type="match status" value="1"/>
</dbReference>
<sequence length="1502" mass="165684">MLALLEMPPTGFGSPVVSVPILSSPSRQASGPDREEQEHLPTPLLMSRNVEPLGSVLCISATIGPIAQSLPSASLQAELLSATSGPDFLHNYKNAEFNSYNGFNIPGGCSPHSYLTGGMSEHPPKGSTNGDSVNQTEGPVTVSEGAPMTLNCTYQTKYSDPYLFWYIQHLNKAPQLLLKGLTADEKKWAVQASDSAVYHCALSDTVREGCGGAEHKPRVQMGLWLWAALKKGVVSLSRGGTNGDSVNQTEGPVTLSEGALLTLNCTYQTTYSGSYHFWYVHHLNKAPQLLLKGSMTNQRPEHEGFQATLVNSDSSFHLQKWAVQASDSAVYYCALSDTVREGCGGAEHKPKGSRRLKAERGLSGEDQVEQSPQTLRIQEGDSLSLNCSYSSFRGLQWYRQDLGKGPELLFLLYSVGDEKQKERLRATLLKKGSSLHIEAPKPEDSATYLCAVQTQCSPGTCRLVSTKQDVSQSPEALNVREGDSVVLNCTYTDSALYFLQWFRQDPGKGLTSLLSIQANQKEQASGRITVSLDKSSRHSALYIAASQHSDSTTYLCAVRHSTQREPVPTGAGAQSVTQPDDHITVSEGARLELKCNYSSSVSPYLFWYVQYPNQGLQLLLKYMSGDNLVSGIKGFEAEFRNSEMSFHLRKIPAHWKDSAKYFCALSDTVPGTAGGAEHKPPGTLNKAKSHEKASGHCTGAFVCPGVRGMDVAQSPPALSLQEGASSTLRCNFSTFADSMQWYLQNPGARLIHLFYVPSGTKRDGRLNATTVPTERHSSLHISSSQTTDSGTYFCAVQHSAPQAPAASTQPLPSAGFSPSSSHSHTSSSWLSRPEEEPELSLNFGARNNEQDIGSIILNSVSSRVSGQQKEKSDQEQVKQSPQPLTVQEGEISILNCSYEKSAFDYFPWYRQYPGSGVAQKVTQDQPYVTSQIGQSVILNCWYEVSWSGYTHYLYWYKQLPSGEMTFLIRQESSGPNARNGRYSVNFQKAQNSISLTISALQLEDSAKYFCAVRELTVLEHPWCTAPTSKGIENMRIKDHSSRRMSMRLVTVVTVFLTLGTVVDAKTTQPNSMDCAEGENVNLPCNHSTIGGEDYIHWYRQNPSQSPQYVIHGFRGTVNSNMASLTIASDRKSSTLVLPQVTLRDTAVYYCTLREAHWDRWGCTCAVSLVGKSVRGVDVEQSPPALSLQEGASYTILCNFSTSPQSVIWYLQNSGGHIIQLFYIPSGTKQDGRLTATTVPKERRSSLHISSSQTTDSGTYFCAVQHTMKPNGKLTAAFHMNMKQFTKLQSPASVGLTGSAERSGVAQKVTQDQPDITRQVEQSVTLNCQYEVSWYINSYYIFWYKQLPSGQMTYLIRQYSEDGNARDGRYSVNFQKADNSISLTISALQLEDTAKYFCALRELTVVEKEYVFDKPMVKDKRKTTKKLTTEDHNGEPDFKLHENISQYPGTVINAKTIQPSSMDCAEGEDVTLPCNHSTIGGNEYIHWYRQNPNQSPQYVIHGL</sequence>
<feature type="domain" description="Ig-like" evidence="12">
    <location>
        <begin position="573"/>
        <end position="685"/>
    </location>
</feature>
<feature type="region of interest" description="Disordered" evidence="11">
    <location>
        <begin position="803"/>
        <end position="838"/>
    </location>
</feature>
<comment type="caution">
    <text evidence="13">The sequence shown here is derived from an EMBL/GenBank/DDBJ whole genome shotgun (WGS) entry which is preliminary data.</text>
</comment>
<dbReference type="SUPFAM" id="SSF48726">
    <property type="entry name" value="Immunoglobulin"/>
    <property type="match status" value="12"/>
</dbReference>
<feature type="domain" description="Ig-like" evidence="12">
    <location>
        <begin position="1176"/>
        <end position="1274"/>
    </location>
</feature>
<evidence type="ECO:0000256" key="9">
    <source>
        <dbReference type="ARBA" id="ARBA00023319"/>
    </source>
</evidence>
<dbReference type="FunFam" id="2.60.40.10:FF:000878">
    <property type="entry name" value="T cell receptor alpha variable 38-1"/>
    <property type="match status" value="2"/>
</dbReference>
<dbReference type="InterPro" id="IPR036179">
    <property type="entry name" value="Ig-like_dom_sf"/>
</dbReference>
<dbReference type="GO" id="GO:0042101">
    <property type="term" value="C:T cell receptor complex"/>
    <property type="evidence" value="ECO:0007669"/>
    <property type="project" value="UniProtKB-KW"/>
</dbReference>
<evidence type="ECO:0000313" key="14">
    <source>
        <dbReference type="Proteomes" id="UP000322234"/>
    </source>
</evidence>
<feature type="domain" description="Ig-like" evidence="12">
    <location>
        <begin position="1447"/>
        <end position="1502"/>
    </location>
</feature>
<feature type="domain" description="Ig-like" evidence="12">
    <location>
        <begin position="1290"/>
        <end position="1397"/>
    </location>
</feature>
<keyword evidence="9" id="KW-0393">Immunoglobulin domain</keyword>
<evidence type="ECO:0000256" key="11">
    <source>
        <dbReference type="SAM" id="MobiDB-lite"/>
    </source>
</evidence>
<evidence type="ECO:0000256" key="8">
    <source>
        <dbReference type="ARBA" id="ARBA00023170"/>
    </source>
</evidence>
<evidence type="ECO:0000256" key="3">
    <source>
        <dbReference type="ARBA" id="ARBA00022729"/>
    </source>
</evidence>
<feature type="domain" description="Ig-like" evidence="12">
    <location>
        <begin position="468"/>
        <end position="568"/>
    </location>
</feature>
<evidence type="ECO:0000256" key="10">
    <source>
        <dbReference type="ARBA" id="ARBA00043266"/>
    </source>
</evidence>
<dbReference type="SMART" id="SM00409">
    <property type="entry name" value="IG"/>
    <property type="match status" value="10"/>
</dbReference>
<keyword evidence="7" id="KW-1015">Disulfide bond</keyword>
<dbReference type="PANTHER" id="PTHR19367">
    <property type="entry name" value="T-CELL RECEPTOR ALPHA CHAIN V REGION"/>
    <property type="match status" value="1"/>
</dbReference>
<evidence type="ECO:0000256" key="7">
    <source>
        <dbReference type="ARBA" id="ARBA00023157"/>
    </source>
</evidence>
<dbReference type="PROSITE" id="PS50835">
    <property type="entry name" value="IG_LIKE"/>
    <property type="match status" value="11"/>
</dbReference>
<dbReference type="Gene3D" id="2.60.40.10">
    <property type="entry name" value="Immunoglobulins"/>
    <property type="match status" value="12"/>
</dbReference>
<evidence type="ECO:0000256" key="5">
    <source>
        <dbReference type="ARBA" id="ARBA00023130"/>
    </source>
</evidence>
<dbReference type="InterPro" id="IPR007110">
    <property type="entry name" value="Ig-like_dom"/>
</dbReference>
<dbReference type="InterPro" id="IPR051287">
    <property type="entry name" value="TCR_variable_region"/>
</dbReference>
<feature type="compositionally biased region" description="Basic and acidic residues" evidence="11">
    <location>
        <begin position="346"/>
        <end position="363"/>
    </location>
</feature>
<evidence type="ECO:0000313" key="13">
    <source>
        <dbReference type="EMBL" id="MXQ99304.1"/>
    </source>
</evidence>
<keyword evidence="2" id="KW-1003">Cell membrane</keyword>
<feature type="domain" description="Ig-like" evidence="12">
    <location>
        <begin position="907"/>
        <end position="1012"/>
    </location>
</feature>
<keyword evidence="4" id="KW-0391">Immunity</keyword>
<dbReference type="InterPro" id="IPR013783">
    <property type="entry name" value="Ig-like_fold"/>
</dbReference>
<accession>A0A6B0SH26</accession>
<keyword evidence="6" id="KW-0472">Membrane</keyword>
<dbReference type="InterPro" id="IPR003598">
    <property type="entry name" value="Ig_sub2"/>
</dbReference>
<feature type="region of interest" description="Disordered" evidence="11">
    <location>
        <begin position="863"/>
        <end position="884"/>
    </location>
</feature>
<evidence type="ECO:0000256" key="1">
    <source>
        <dbReference type="ARBA" id="ARBA00004236"/>
    </source>
</evidence>
<feature type="region of interest" description="Disordered" evidence="11">
    <location>
        <begin position="343"/>
        <end position="372"/>
    </location>
</feature>
<feature type="region of interest" description="Disordered" evidence="11">
    <location>
        <begin position="762"/>
        <end position="786"/>
    </location>
</feature>
<dbReference type="EMBL" id="VBQZ03000408">
    <property type="protein sequence ID" value="MXQ99304.1"/>
    <property type="molecule type" value="Genomic_DNA"/>
</dbReference>
<dbReference type="GO" id="GO:0002250">
    <property type="term" value="P:adaptive immune response"/>
    <property type="evidence" value="ECO:0007669"/>
    <property type="project" value="UniProtKB-KW"/>
</dbReference>
<feature type="domain" description="Ig-like" evidence="12">
    <location>
        <begin position="704"/>
        <end position="812"/>
    </location>
</feature>